<keyword evidence="12" id="KW-0009">Actin-binding</keyword>
<feature type="domain" description="PH" evidence="15">
    <location>
        <begin position="338"/>
        <end position="464"/>
    </location>
</feature>
<dbReference type="InterPro" id="IPR001478">
    <property type="entry name" value="PDZ"/>
</dbReference>
<feature type="transmembrane region" description="Helical" evidence="14">
    <location>
        <begin position="56"/>
        <end position="74"/>
    </location>
</feature>
<keyword evidence="5" id="KW-0963">Cytoplasm</keyword>
<evidence type="ECO:0000256" key="3">
    <source>
        <dbReference type="ARBA" id="ARBA00004282"/>
    </source>
</evidence>
<feature type="domain" description="PH" evidence="15">
    <location>
        <begin position="250"/>
        <end position="284"/>
    </location>
</feature>
<dbReference type="SMART" id="SM00228">
    <property type="entry name" value="PDZ"/>
    <property type="match status" value="1"/>
</dbReference>
<comment type="subcellular location">
    <subcellularLocation>
        <location evidence="3">Cell junction</location>
    </subcellularLocation>
    <subcellularLocation>
        <location evidence="2">Cytoplasm</location>
        <location evidence="2">Cytoskeleton</location>
    </subcellularLocation>
    <subcellularLocation>
        <location evidence="1">Endomembrane system</location>
        <topology evidence="1">Peripheral membrane protein</topology>
    </subcellularLocation>
</comment>
<dbReference type="GO" id="GO:0005856">
    <property type="term" value="C:cytoskeleton"/>
    <property type="evidence" value="ECO:0007669"/>
    <property type="project" value="UniProtKB-SubCell"/>
</dbReference>
<evidence type="ECO:0000256" key="12">
    <source>
        <dbReference type="ARBA" id="ARBA00023203"/>
    </source>
</evidence>
<evidence type="ECO:0000259" key="16">
    <source>
        <dbReference type="PROSITE" id="PS50106"/>
    </source>
</evidence>
<dbReference type="GO" id="GO:0012505">
    <property type="term" value="C:endomembrane system"/>
    <property type="evidence" value="ECO:0007669"/>
    <property type="project" value="UniProtKB-SubCell"/>
</dbReference>
<dbReference type="InterPro" id="IPR001849">
    <property type="entry name" value="PH_domain"/>
</dbReference>
<evidence type="ECO:0000256" key="8">
    <source>
        <dbReference type="ARBA" id="ARBA00022837"/>
    </source>
</evidence>
<feature type="domain" description="PDZ" evidence="16">
    <location>
        <begin position="85"/>
        <end position="168"/>
    </location>
</feature>
<keyword evidence="13" id="KW-0206">Cytoskeleton</keyword>
<dbReference type="Gene3D" id="2.30.29.30">
    <property type="entry name" value="Pleckstrin-homology domain (PH domain)/Phosphotyrosine-binding domain (PTB)"/>
    <property type="match status" value="1"/>
</dbReference>
<keyword evidence="14" id="KW-0812">Transmembrane</keyword>
<evidence type="ECO:0000256" key="5">
    <source>
        <dbReference type="ARBA" id="ARBA00022490"/>
    </source>
</evidence>
<dbReference type="Pfam" id="PF00169">
    <property type="entry name" value="PH"/>
    <property type="match status" value="1"/>
</dbReference>
<evidence type="ECO:0000256" key="10">
    <source>
        <dbReference type="ARBA" id="ARBA00022949"/>
    </source>
</evidence>
<dbReference type="Pfam" id="PF18012">
    <property type="entry name" value="PH_17"/>
    <property type="match status" value="1"/>
</dbReference>
<dbReference type="GO" id="GO:0003779">
    <property type="term" value="F:actin binding"/>
    <property type="evidence" value="ECO:0007669"/>
    <property type="project" value="UniProtKB-KW"/>
</dbReference>
<dbReference type="GO" id="GO:0070161">
    <property type="term" value="C:anchoring junction"/>
    <property type="evidence" value="ECO:0007669"/>
    <property type="project" value="UniProtKB-SubCell"/>
</dbReference>
<organism evidence="17 18">
    <name type="scientific">Schistosoma bovis</name>
    <name type="common">Blood fluke</name>
    <dbReference type="NCBI Taxonomy" id="6184"/>
    <lineage>
        <taxon>Eukaryota</taxon>
        <taxon>Metazoa</taxon>
        <taxon>Spiralia</taxon>
        <taxon>Lophotrochozoa</taxon>
        <taxon>Platyhelminthes</taxon>
        <taxon>Trematoda</taxon>
        <taxon>Digenea</taxon>
        <taxon>Strigeidida</taxon>
        <taxon>Schistosomatoidea</taxon>
        <taxon>Schistosomatidae</taxon>
        <taxon>Schistosoma</taxon>
    </lineage>
</organism>
<evidence type="ECO:0000256" key="7">
    <source>
        <dbReference type="ARBA" id="ARBA00022737"/>
    </source>
</evidence>
<evidence type="ECO:0008006" key="19">
    <source>
        <dbReference type="Google" id="ProtNLM"/>
    </source>
</evidence>
<name>A0A430Q4P8_SCHBO</name>
<dbReference type="PROSITE" id="PS50106">
    <property type="entry name" value="PDZ"/>
    <property type="match status" value="1"/>
</dbReference>
<dbReference type="Pfam" id="PF00595">
    <property type="entry name" value="PDZ"/>
    <property type="match status" value="1"/>
</dbReference>
<keyword evidence="8" id="KW-0106">Calcium</keyword>
<comment type="caution">
    <text evidence="17">The sequence shown here is derived from an EMBL/GenBank/DDBJ whole genome shotgun (WGS) entry which is preliminary data.</text>
</comment>
<reference evidence="17 18" key="1">
    <citation type="journal article" date="2019" name="PLoS Pathog.">
        <title>Genome sequence of the bovine parasite Schistosoma bovis Tanzania.</title>
        <authorList>
            <person name="Oey H."/>
            <person name="Zakrzewski M."/>
            <person name="Gobert G."/>
            <person name="Gravermann K."/>
            <person name="Stoye J."/>
            <person name="Jones M."/>
            <person name="Mcmanus D."/>
            <person name="Krause L."/>
        </authorList>
    </citation>
    <scope>NUCLEOTIDE SEQUENCE [LARGE SCALE GENOMIC DNA]</scope>
    <source>
        <strain evidence="17 18">TAN1997</strain>
    </source>
</reference>
<keyword evidence="7" id="KW-0677">Repeat</keyword>
<dbReference type="PROSITE" id="PS50003">
    <property type="entry name" value="PH_DOMAIN"/>
    <property type="match status" value="2"/>
</dbReference>
<proteinExistence type="inferred from homology"/>
<dbReference type="InterPro" id="IPR041428">
    <property type="entry name" value="PHsplit_syntrophin"/>
</dbReference>
<keyword evidence="18" id="KW-1185">Reference proteome</keyword>
<dbReference type="SUPFAM" id="SSF50729">
    <property type="entry name" value="PH domain-like"/>
    <property type="match status" value="1"/>
</dbReference>
<dbReference type="CDD" id="cd01258">
    <property type="entry name" value="PHsplit_syntrophin"/>
    <property type="match status" value="1"/>
</dbReference>
<evidence type="ECO:0000256" key="4">
    <source>
        <dbReference type="ARBA" id="ARBA00010798"/>
    </source>
</evidence>
<dbReference type="InterPro" id="IPR036034">
    <property type="entry name" value="PDZ_sf"/>
</dbReference>
<dbReference type="GO" id="GO:0005516">
    <property type="term" value="F:calmodulin binding"/>
    <property type="evidence" value="ECO:0007669"/>
    <property type="project" value="UniProtKB-KW"/>
</dbReference>
<keyword evidence="10" id="KW-0965">Cell junction</keyword>
<dbReference type="FunFam" id="2.30.42.10:FF:000052">
    <property type="entry name" value="Syntrophin beta 1"/>
    <property type="match status" value="1"/>
</dbReference>
<dbReference type="InterPro" id="IPR015482">
    <property type="entry name" value="Syntrophin"/>
</dbReference>
<dbReference type="Proteomes" id="UP000290809">
    <property type="component" value="Unassembled WGS sequence"/>
</dbReference>
<dbReference type="GO" id="GO:0016010">
    <property type="term" value="C:dystrophin-associated glycoprotein complex"/>
    <property type="evidence" value="ECO:0007669"/>
    <property type="project" value="TreeGrafter"/>
</dbReference>
<evidence type="ECO:0000256" key="1">
    <source>
        <dbReference type="ARBA" id="ARBA00004184"/>
    </source>
</evidence>
<evidence type="ECO:0000256" key="11">
    <source>
        <dbReference type="ARBA" id="ARBA00023136"/>
    </source>
</evidence>
<dbReference type="EMBL" id="QMKO01002741">
    <property type="protein sequence ID" value="RTG82679.1"/>
    <property type="molecule type" value="Genomic_DNA"/>
</dbReference>
<dbReference type="PANTHER" id="PTHR10554:SF12">
    <property type="entry name" value="IP02644P"/>
    <property type="match status" value="1"/>
</dbReference>
<evidence type="ECO:0000256" key="9">
    <source>
        <dbReference type="ARBA" id="ARBA00022860"/>
    </source>
</evidence>
<dbReference type="CDD" id="cd06801">
    <property type="entry name" value="PDZ_syntrophin-like"/>
    <property type="match status" value="1"/>
</dbReference>
<dbReference type="Pfam" id="PF23012">
    <property type="entry name" value="Syntrophin_4th"/>
    <property type="match status" value="1"/>
</dbReference>
<dbReference type="AlphaFoldDB" id="A0A430Q4P8"/>
<dbReference type="InterPro" id="IPR011993">
    <property type="entry name" value="PH-like_dom_sf"/>
</dbReference>
<dbReference type="GO" id="GO:0005198">
    <property type="term" value="F:structural molecule activity"/>
    <property type="evidence" value="ECO:0007669"/>
    <property type="project" value="InterPro"/>
</dbReference>
<comment type="similarity">
    <text evidence="4">Belongs to the syntrophin family.</text>
</comment>
<dbReference type="SUPFAM" id="SSF50156">
    <property type="entry name" value="PDZ domain-like"/>
    <property type="match status" value="1"/>
</dbReference>
<keyword evidence="6" id="KW-0597">Phosphoprotein</keyword>
<dbReference type="InterPro" id="IPR055108">
    <property type="entry name" value="Syntrophin_4th"/>
</dbReference>
<gene>
    <name evidence="17" type="ORF">DC041_0005519</name>
</gene>
<keyword evidence="9" id="KW-0112">Calmodulin-binding</keyword>
<evidence type="ECO:0000256" key="13">
    <source>
        <dbReference type="ARBA" id="ARBA00023212"/>
    </source>
</evidence>
<protein>
    <recommendedName>
        <fullName evidence="19">Beta-1-syntrophin</fullName>
    </recommendedName>
</protein>
<dbReference type="STRING" id="6184.A0A430Q4P8"/>
<dbReference type="Gene3D" id="2.30.42.10">
    <property type="match status" value="1"/>
</dbReference>
<evidence type="ECO:0000259" key="15">
    <source>
        <dbReference type="PROSITE" id="PS50003"/>
    </source>
</evidence>
<evidence type="ECO:0000313" key="18">
    <source>
        <dbReference type="Proteomes" id="UP000290809"/>
    </source>
</evidence>
<evidence type="ECO:0000256" key="2">
    <source>
        <dbReference type="ARBA" id="ARBA00004245"/>
    </source>
</evidence>
<dbReference type="PANTHER" id="PTHR10554">
    <property type="entry name" value="SYNTROPHIN"/>
    <property type="match status" value="1"/>
</dbReference>
<keyword evidence="11 14" id="KW-0472">Membrane</keyword>
<evidence type="ECO:0000256" key="6">
    <source>
        <dbReference type="ARBA" id="ARBA00022553"/>
    </source>
</evidence>
<accession>A0A430Q4P8</accession>
<evidence type="ECO:0000256" key="14">
    <source>
        <dbReference type="SAM" id="Phobius"/>
    </source>
</evidence>
<sequence>MSTQDSLVISGQLEIYLRNTWIPIKATLQNDALVIELEHTPSVSSNHHVRINTQSLSFFTILLIIYTICLYIFSVPEDISTAKRLVRITKEELNGLGISIKGGRENKTPILISKIFKGMAAEQTGQLNVGDAILSVNGEDLRNSTHDEAVRALKRAGRIVELEVKHMHEVTPYFRRAVGMETIACSADLSWPTSQLGNLVPFGANDTTGKNVTSTSSIEHPGRSGGPGVVPLRLTHLVRDLTLPDVTGCCFELHSSDGRRSCLLRAPDAQEARMWFDAIHSKMKIINKSYLAELNRLLPPTQELKQLDWLVELRCTSSDVPNRVGDHIDDINGNIVSDILSAGDHTTATAHSQLIHTTWKPVFAALSDRDLLLYDTAPTSKEEWANPVQAHPLIATRVVHVDLRKSILNDSHAQNEIGRRYPPGDMVTFVTRTGSKHGVESHTFAVSTQEDLMTWSNAIIEGAHMAVAGAQEVVITCRWQNYDCRLTLHYDTGLKLISCQFPIESHSIAQSYPHGNMTSGHVIWEYPYERLRSTADDGKTILWIDFGPDGEYELDLLGCPKPVVFILHNILSAKVTRRGLFG</sequence>
<dbReference type="SMART" id="SM00233">
    <property type="entry name" value="PH"/>
    <property type="match status" value="2"/>
</dbReference>
<evidence type="ECO:0000313" key="17">
    <source>
        <dbReference type="EMBL" id="RTG82679.1"/>
    </source>
</evidence>
<keyword evidence="14" id="KW-1133">Transmembrane helix</keyword>